<dbReference type="EMBL" id="SMKU01000556">
    <property type="protein sequence ID" value="TDD61708.1"/>
    <property type="molecule type" value="Genomic_DNA"/>
</dbReference>
<proteinExistence type="inferred from homology"/>
<keyword evidence="7 12" id="KW-0808">Transferase</keyword>
<name>A0A4R4ZRP5_9ACTN</name>
<comment type="subcellular location">
    <subcellularLocation>
        <location evidence="1">Cytoplasm</location>
    </subcellularLocation>
</comment>
<comment type="similarity">
    <text evidence="2">Belongs to the methyltransferase superfamily. L-isoaspartyl/D-aspartyl protein methyltransferase family.</text>
</comment>
<dbReference type="Pfam" id="PF01135">
    <property type="entry name" value="PCMT"/>
    <property type="match status" value="1"/>
</dbReference>
<sequence>MSDPVDERLEALITSMEAKDYLPDPASQWANIVRSVPRHLFVPDRGWVFIKGGSHSIDRAARPDEWWNAVYSDAPIVTQADDGTTDHTTGEGQASSSLSALSGVLYNLRHLDLDDDHRVLEIGTGTGYTAALTVHRAGDGGHVTTVEIDPELAKQAEVNLRAALGTEDMPELVTEDGAQGYPDSAPYDRVHVTCSVQEIPYPWVEQTRPGGTIVCPFGSWLGWGVLAQVEVLPDGTGIGRFPGTSGYMYMRSQRPVTDHPAEWSTEDGESTRINPRTIAYAPAAADLVMSVLAPGVTARRPDDALWLFDGNDPECWTIATFAEHENVFEVQQHGERRLWDEVTAAYFTWVSWGRPDLSRFGLTVTPDGQQVWIDQPENVIT</sequence>
<dbReference type="InterPro" id="IPR000682">
    <property type="entry name" value="PCMT"/>
</dbReference>
<keyword evidence="13" id="KW-1185">Reference proteome</keyword>
<dbReference type="Proteomes" id="UP000294513">
    <property type="component" value="Unassembled WGS sequence"/>
</dbReference>
<evidence type="ECO:0000256" key="6">
    <source>
        <dbReference type="ARBA" id="ARBA00022603"/>
    </source>
</evidence>
<accession>A0A4R4ZRP5</accession>
<dbReference type="AlphaFoldDB" id="A0A4R4ZRP5"/>
<organism evidence="12 13">
    <name type="scientific">Actinomadura rubrisoli</name>
    <dbReference type="NCBI Taxonomy" id="2530368"/>
    <lineage>
        <taxon>Bacteria</taxon>
        <taxon>Bacillati</taxon>
        <taxon>Actinomycetota</taxon>
        <taxon>Actinomycetes</taxon>
        <taxon>Streptosporangiales</taxon>
        <taxon>Thermomonosporaceae</taxon>
        <taxon>Actinomadura</taxon>
    </lineage>
</organism>
<evidence type="ECO:0000256" key="1">
    <source>
        <dbReference type="ARBA" id="ARBA00004496"/>
    </source>
</evidence>
<evidence type="ECO:0000256" key="8">
    <source>
        <dbReference type="ARBA" id="ARBA00022691"/>
    </source>
</evidence>
<dbReference type="Gene3D" id="3.40.50.150">
    <property type="entry name" value="Vaccinia Virus protein VP39"/>
    <property type="match status" value="1"/>
</dbReference>
<evidence type="ECO:0000256" key="9">
    <source>
        <dbReference type="ARBA" id="ARBA00030757"/>
    </source>
</evidence>
<dbReference type="GO" id="GO:0032259">
    <property type="term" value="P:methylation"/>
    <property type="evidence" value="ECO:0007669"/>
    <property type="project" value="UniProtKB-KW"/>
</dbReference>
<protein>
    <recommendedName>
        <fullName evidence="4">Protein-L-isoaspartate O-methyltransferase</fullName>
        <ecNumber evidence="3">2.1.1.77</ecNumber>
    </recommendedName>
    <alternativeName>
        <fullName evidence="11">L-isoaspartyl protein carboxyl methyltransferase</fullName>
    </alternativeName>
    <alternativeName>
        <fullName evidence="9">Protein L-isoaspartyl methyltransferase</fullName>
    </alternativeName>
    <alternativeName>
        <fullName evidence="10">Protein-beta-aspartate methyltransferase</fullName>
    </alternativeName>
</protein>
<dbReference type="OrthoDB" id="3501659at2"/>
<evidence type="ECO:0000256" key="5">
    <source>
        <dbReference type="ARBA" id="ARBA00022490"/>
    </source>
</evidence>
<evidence type="ECO:0000313" key="13">
    <source>
        <dbReference type="Proteomes" id="UP000294513"/>
    </source>
</evidence>
<keyword evidence="6 12" id="KW-0489">Methyltransferase</keyword>
<dbReference type="RefSeq" id="WP_131903530.1">
    <property type="nucleotide sequence ID" value="NZ_SMKU01000556.1"/>
</dbReference>
<dbReference type="PANTHER" id="PTHR11579:SF0">
    <property type="entry name" value="PROTEIN-L-ISOASPARTATE(D-ASPARTATE) O-METHYLTRANSFERASE"/>
    <property type="match status" value="1"/>
</dbReference>
<evidence type="ECO:0000313" key="12">
    <source>
        <dbReference type="EMBL" id="TDD61708.1"/>
    </source>
</evidence>
<evidence type="ECO:0000256" key="4">
    <source>
        <dbReference type="ARBA" id="ARBA00013346"/>
    </source>
</evidence>
<dbReference type="SUPFAM" id="SSF53335">
    <property type="entry name" value="S-adenosyl-L-methionine-dependent methyltransferases"/>
    <property type="match status" value="1"/>
</dbReference>
<dbReference type="GO" id="GO:0005737">
    <property type="term" value="C:cytoplasm"/>
    <property type="evidence" value="ECO:0007669"/>
    <property type="project" value="UniProtKB-SubCell"/>
</dbReference>
<dbReference type="GO" id="GO:0004719">
    <property type="term" value="F:protein-L-isoaspartate (D-aspartate) O-methyltransferase activity"/>
    <property type="evidence" value="ECO:0007669"/>
    <property type="project" value="UniProtKB-EC"/>
</dbReference>
<evidence type="ECO:0000256" key="3">
    <source>
        <dbReference type="ARBA" id="ARBA00011890"/>
    </source>
</evidence>
<evidence type="ECO:0000256" key="11">
    <source>
        <dbReference type="ARBA" id="ARBA00031350"/>
    </source>
</evidence>
<dbReference type="EC" id="2.1.1.77" evidence="3"/>
<evidence type="ECO:0000256" key="2">
    <source>
        <dbReference type="ARBA" id="ARBA00005369"/>
    </source>
</evidence>
<dbReference type="CDD" id="cd02440">
    <property type="entry name" value="AdoMet_MTases"/>
    <property type="match status" value="1"/>
</dbReference>
<gene>
    <name evidence="12" type="ORF">E1298_45205</name>
</gene>
<keyword evidence="8" id="KW-0949">S-adenosyl-L-methionine</keyword>
<evidence type="ECO:0000256" key="7">
    <source>
        <dbReference type="ARBA" id="ARBA00022679"/>
    </source>
</evidence>
<keyword evidence="5" id="KW-0963">Cytoplasm</keyword>
<dbReference type="PANTHER" id="PTHR11579">
    <property type="entry name" value="PROTEIN-L-ISOASPARTATE O-METHYLTRANSFERASE"/>
    <property type="match status" value="1"/>
</dbReference>
<reference evidence="12 13" key="1">
    <citation type="submission" date="2019-03" db="EMBL/GenBank/DDBJ databases">
        <title>Draft genome sequences of novel Actinobacteria.</title>
        <authorList>
            <person name="Sahin N."/>
            <person name="Ay H."/>
            <person name="Saygin H."/>
        </authorList>
    </citation>
    <scope>NUCLEOTIDE SEQUENCE [LARGE SCALE GENOMIC DNA]</scope>
    <source>
        <strain evidence="12 13">H3C3</strain>
    </source>
</reference>
<comment type="caution">
    <text evidence="12">The sequence shown here is derived from an EMBL/GenBank/DDBJ whole genome shotgun (WGS) entry which is preliminary data.</text>
</comment>
<dbReference type="InterPro" id="IPR029063">
    <property type="entry name" value="SAM-dependent_MTases_sf"/>
</dbReference>
<evidence type="ECO:0000256" key="10">
    <source>
        <dbReference type="ARBA" id="ARBA00031323"/>
    </source>
</evidence>